<evidence type="ECO:0000313" key="1">
    <source>
        <dbReference type="EMBL" id="GAF73722.1"/>
    </source>
</evidence>
<dbReference type="EMBL" id="BARS01001582">
    <property type="protein sequence ID" value="GAF73722.1"/>
    <property type="molecule type" value="Genomic_DNA"/>
</dbReference>
<sequence>MSILNKLKTAAKITVCGTVLTLAALPMALDVASLIYTTPIVPAQAPPASTADVPEHYFENISDLQILLAAARDDVHEQLRDEELNVWEEASPEDFKDSIDKAMPHIASELGLERVVIPSLHFEKSGLVKIAASLDLFNSGNNYFWFPPNRLYLGGHKSSLAEAMESGIHEATHNQTLALSSYGQLKATTGMFGDSFGGTLNETFTEIVSWEVLADLALNG</sequence>
<accession>X0SCS7</accession>
<feature type="non-terminal residue" evidence="1">
    <location>
        <position position="220"/>
    </location>
</feature>
<name>X0SCS7_9ZZZZ</name>
<proteinExistence type="predicted"/>
<comment type="caution">
    <text evidence="1">The sequence shown here is derived from an EMBL/GenBank/DDBJ whole genome shotgun (WGS) entry which is preliminary data.</text>
</comment>
<gene>
    <name evidence="1" type="ORF">S01H1_03024</name>
</gene>
<reference evidence="1" key="1">
    <citation type="journal article" date="2014" name="Front. Microbiol.">
        <title>High frequency of phylogenetically diverse reductive dehalogenase-homologous genes in deep subseafloor sedimentary metagenomes.</title>
        <authorList>
            <person name="Kawai M."/>
            <person name="Futagami T."/>
            <person name="Toyoda A."/>
            <person name="Takaki Y."/>
            <person name="Nishi S."/>
            <person name="Hori S."/>
            <person name="Arai W."/>
            <person name="Tsubouchi T."/>
            <person name="Morono Y."/>
            <person name="Uchiyama I."/>
            <person name="Ito T."/>
            <person name="Fujiyama A."/>
            <person name="Inagaki F."/>
            <person name="Takami H."/>
        </authorList>
    </citation>
    <scope>NUCLEOTIDE SEQUENCE</scope>
    <source>
        <strain evidence="1">Expedition CK06-06</strain>
    </source>
</reference>
<organism evidence="1">
    <name type="scientific">marine sediment metagenome</name>
    <dbReference type="NCBI Taxonomy" id="412755"/>
    <lineage>
        <taxon>unclassified sequences</taxon>
        <taxon>metagenomes</taxon>
        <taxon>ecological metagenomes</taxon>
    </lineage>
</organism>
<protein>
    <submittedName>
        <fullName evidence="1">Uncharacterized protein</fullName>
    </submittedName>
</protein>
<dbReference type="AlphaFoldDB" id="X0SCS7"/>